<dbReference type="SUPFAM" id="SSF54495">
    <property type="entry name" value="UBC-like"/>
    <property type="match status" value="1"/>
</dbReference>
<dbReference type="Gene3D" id="3.10.110.10">
    <property type="entry name" value="Ubiquitin Conjugating Enzyme"/>
    <property type="match status" value="1"/>
</dbReference>
<organism evidence="4 5">
    <name type="scientific">Coptis chinensis</name>
    <dbReference type="NCBI Taxonomy" id="261450"/>
    <lineage>
        <taxon>Eukaryota</taxon>
        <taxon>Viridiplantae</taxon>
        <taxon>Streptophyta</taxon>
        <taxon>Embryophyta</taxon>
        <taxon>Tracheophyta</taxon>
        <taxon>Spermatophyta</taxon>
        <taxon>Magnoliopsida</taxon>
        <taxon>Ranunculales</taxon>
        <taxon>Ranunculaceae</taxon>
        <taxon>Coptidoideae</taxon>
        <taxon>Coptis</taxon>
    </lineage>
</organism>
<comment type="similarity">
    <text evidence="1">Belongs to the ubiquitin-conjugating enzyme family. UFC1 subfamily.</text>
</comment>
<evidence type="ECO:0000256" key="2">
    <source>
        <dbReference type="ARBA" id="ARBA00013306"/>
    </source>
</evidence>
<dbReference type="OrthoDB" id="10256182at2759"/>
<evidence type="ECO:0000256" key="3">
    <source>
        <dbReference type="ARBA" id="ARBA00022786"/>
    </source>
</evidence>
<protein>
    <recommendedName>
        <fullName evidence="2">Ubiquitin-fold modifier-conjugating enzyme 1</fullName>
    </recommendedName>
</protein>
<comment type="caution">
    <text evidence="4">The sequence shown here is derived from an EMBL/GenBank/DDBJ whole genome shotgun (WGS) entry which is preliminary data.</text>
</comment>
<reference evidence="4 5" key="1">
    <citation type="submission" date="2020-10" db="EMBL/GenBank/DDBJ databases">
        <title>The Coptis chinensis genome and diversification of protoberbering-type alkaloids.</title>
        <authorList>
            <person name="Wang B."/>
            <person name="Shu S."/>
            <person name="Song C."/>
            <person name="Liu Y."/>
        </authorList>
    </citation>
    <scope>NUCLEOTIDE SEQUENCE [LARGE SCALE GENOMIC DNA]</scope>
    <source>
        <strain evidence="4">HL-2020</strain>
        <tissue evidence="4">Leaf</tissue>
    </source>
</reference>
<dbReference type="Pfam" id="PF08694">
    <property type="entry name" value="UFC1"/>
    <property type="match status" value="1"/>
</dbReference>
<dbReference type="PANTHER" id="PTHR12921:SF0">
    <property type="entry name" value="UBIQUITIN-FOLD MODIFIER-CONJUGATING ENZYME 1"/>
    <property type="match status" value="1"/>
</dbReference>
<evidence type="ECO:0000256" key="1">
    <source>
        <dbReference type="ARBA" id="ARBA00008451"/>
    </source>
</evidence>
<name>A0A835HQW8_9MAGN</name>
<dbReference type="AlphaFoldDB" id="A0A835HQW8"/>
<dbReference type="InterPro" id="IPR014806">
    <property type="entry name" value="Ufc1"/>
</dbReference>
<dbReference type="EMBL" id="JADFTS010000006">
    <property type="protein sequence ID" value="KAF9603824.1"/>
    <property type="molecule type" value="Genomic_DNA"/>
</dbReference>
<sequence>VSFFGEPCGEFQQFERISVANPEGTKWTGKCWYVHNLLKYEFDIPFTYPATTPELSMEKLTRCIEEERFASQFILNHCGRKLVCGMSLFLMQFKDQWVGFLRSCNFVVITLVHGC</sequence>
<evidence type="ECO:0000313" key="4">
    <source>
        <dbReference type="EMBL" id="KAF9603824.1"/>
    </source>
</evidence>
<dbReference type="Proteomes" id="UP000631114">
    <property type="component" value="Unassembled WGS sequence"/>
</dbReference>
<dbReference type="InterPro" id="IPR016135">
    <property type="entry name" value="UBQ-conjugating_enzyme/RWD"/>
</dbReference>
<dbReference type="GO" id="GO:0061657">
    <property type="term" value="F:UFM1 conjugating enzyme activity"/>
    <property type="evidence" value="ECO:0007669"/>
    <property type="project" value="InterPro"/>
</dbReference>
<keyword evidence="5" id="KW-1185">Reference proteome</keyword>
<gene>
    <name evidence="4" type="ORF">IFM89_037958</name>
</gene>
<accession>A0A835HQW8</accession>
<proteinExistence type="inferred from homology"/>
<dbReference type="GO" id="GO:1990592">
    <property type="term" value="P:protein K69-linked ufmylation"/>
    <property type="evidence" value="ECO:0007669"/>
    <property type="project" value="TreeGrafter"/>
</dbReference>
<keyword evidence="3" id="KW-0833">Ubl conjugation pathway</keyword>
<dbReference type="GO" id="GO:0005737">
    <property type="term" value="C:cytoplasm"/>
    <property type="evidence" value="ECO:0007669"/>
    <property type="project" value="TreeGrafter"/>
</dbReference>
<feature type="non-terminal residue" evidence="4">
    <location>
        <position position="1"/>
    </location>
</feature>
<evidence type="ECO:0000313" key="5">
    <source>
        <dbReference type="Proteomes" id="UP000631114"/>
    </source>
</evidence>
<dbReference type="PANTHER" id="PTHR12921">
    <property type="entry name" value="UBIQUITIN-FOLD MODIFIER-CONJUGATING ENZYME 1"/>
    <property type="match status" value="1"/>
</dbReference>